<dbReference type="PATRIC" id="fig|1423769.4.peg.1015"/>
<gene>
    <name evidence="1" type="ORF">FD01_GL000942</name>
</gene>
<name>A0A0R1QJJ6_9LACO</name>
<evidence type="ECO:0000313" key="1">
    <source>
        <dbReference type="EMBL" id="KRL44957.1"/>
    </source>
</evidence>
<dbReference type="AlphaFoldDB" id="A0A0R1QJJ6"/>
<dbReference type="OrthoDB" id="2301346at2"/>
<proteinExistence type="predicted"/>
<keyword evidence="2" id="KW-1185">Reference proteome</keyword>
<sequence length="111" mass="12501">MTKSISELTPEAQQKALSDFIEFYLDKFHNEGLDLIAQADTTGHIADINAWIMANTTFTHEELAAGLLRERGENLIALLNTINAPFNENGLPETPWNEWFKSDLNTIPQGR</sequence>
<dbReference type="Proteomes" id="UP000051790">
    <property type="component" value="Unassembled WGS sequence"/>
</dbReference>
<reference evidence="1 2" key="1">
    <citation type="journal article" date="2015" name="Genome Announc.">
        <title>Expanding the biotechnology potential of lactobacilli through comparative genomics of 213 strains and associated genera.</title>
        <authorList>
            <person name="Sun Z."/>
            <person name="Harris H.M."/>
            <person name="McCann A."/>
            <person name="Guo C."/>
            <person name="Argimon S."/>
            <person name="Zhang W."/>
            <person name="Yang X."/>
            <person name="Jeffery I.B."/>
            <person name="Cooney J.C."/>
            <person name="Kagawa T.F."/>
            <person name="Liu W."/>
            <person name="Song Y."/>
            <person name="Salvetti E."/>
            <person name="Wrobel A."/>
            <person name="Rasinkangas P."/>
            <person name="Parkhill J."/>
            <person name="Rea M.C."/>
            <person name="O'Sullivan O."/>
            <person name="Ritari J."/>
            <person name="Douillard F.P."/>
            <person name="Paul Ross R."/>
            <person name="Yang R."/>
            <person name="Briner A.E."/>
            <person name="Felis G.E."/>
            <person name="de Vos W.M."/>
            <person name="Barrangou R."/>
            <person name="Klaenhammer T.R."/>
            <person name="Caufield P.W."/>
            <person name="Cui Y."/>
            <person name="Zhang H."/>
            <person name="O'Toole P.W."/>
        </authorList>
    </citation>
    <scope>NUCLEOTIDE SEQUENCE [LARGE SCALE GENOMIC DNA]</scope>
    <source>
        <strain evidence="1 2">DSM 13343</strain>
    </source>
</reference>
<dbReference type="RefSeq" id="WP_054715629.1">
    <property type="nucleotide sequence ID" value="NZ_AZEU01000135.1"/>
</dbReference>
<comment type="caution">
    <text evidence="1">The sequence shown here is derived from an EMBL/GenBank/DDBJ whole genome shotgun (WGS) entry which is preliminary data.</text>
</comment>
<organism evidence="1 2">
    <name type="scientific">Lacticaseibacillus manihotivorans DSM 13343 = JCM 12514</name>
    <dbReference type="NCBI Taxonomy" id="1423769"/>
    <lineage>
        <taxon>Bacteria</taxon>
        <taxon>Bacillati</taxon>
        <taxon>Bacillota</taxon>
        <taxon>Bacilli</taxon>
        <taxon>Lactobacillales</taxon>
        <taxon>Lactobacillaceae</taxon>
        <taxon>Lacticaseibacillus</taxon>
    </lineage>
</organism>
<evidence type="ECO:0000313" key="2">
    <source>
        <dbReference type="Proteomes" id="UP000051790"/>
    </source>
</evidence>
<dbReference type="EMBL" id="AZEU01000135">
    <property type="protein sequence ID" value="KRL44957.1"/>
    <property type="molecule type" value="Genomic_DNA"/>
</dbReference>
<accession>A0A0R1QJJ6</accession>
<protein>
    <submittedName>
        <fullName evidence="1">Uncharacterized protein</fullName>
    </submittedName>
</protein>